<comment type="caution">
    <text evidence="1">The sequence shown here is derived from an EMBL/GenBank/DDBJ whole genome shotgun (WGS) entry which is preliminary data.</text>
</comment>
<name>A0A1C7MZ19_9FUNG</name>
<accession>A0A1C7MZ19</accession>
<dbReference type="InParanoid" id="A0A1C7MZ19"/>
<dbReference type="EMBL" id="LUGH01001107">
    <property type="protein sequence ID" value="OBZ81656.1"/>
    <property type="molecule type" value="Genomic_DNA"/>
</dbReference>
<dbReference type="OrthoDB" id="2222743at2759"/>
<dbReference type="Proteomes" id="UP000093000">
    <property type="component" value="Unassembled WGS sequence"/>
</dbReference>
<feature type="non-terminal residue" evidence="1">
    <location>
        <position position="1"/>
    </location>
</feature>
<dbReference type="AlphaFoldDB" id="A0A1C7MZ19"/>
<evidence type="ECO:0000313" key="1">
    <source>
        <dbReference type="EMBL" id="OBZ81656.1"/>
    </source>
</evidence>
<reference evidence="1 2" key="1">
    <citation type="submission" date="2016-03" db="EMBL/GenBank/DDBJ databases">
        <title>Choanephora cucurbitarum.</title>
        <authorList>
            <person name="Min B."/>
            <person name="Park H."/>
            <person name="Park J.-H."/>
            <person name="Shin H.-D."/>
            <person name="Choi I.-G."/>
        </authorList>
    </citation>
    <scope>NUCLEOTIDE SEQUENCE [LARGE SCALE GENOMIC DNA]</scope>
    <source>
        <strain evidence="1 2">KUS-F28377</strain>
    </source>
</reference>
<proteinExistence type="predicted"/>
<sequence>SLGNLAPRVQNVLGAISNKRNDYSALFRFVIRNNINVFDQATAELNTCFTTFTPASRSSTLQGYYSTIQSAFSSVKADYNM</sequence>
<keyword evidence="2" id="KW-1185">Reference proteome</keyword>
<evidence type="ECO:0000313" key="2">
    <source>
        <dbReference type="Proteomes" id="UP000093000"/>
    </source>
</evidence>
<gene>
    <name evidence="1" type="ORF">A0J61_10294</name>
</gene>
<organism evidence="1 2">
    <name type="scientific">Choanephora cucurbitarum</name>
    <dbReference type="NCBI Taxonomy" id="101091"/>
    <lineage>
        <taxon>Eukaryota</taxon>
        <taxon>Fungi</taxon>
        <taxon>Fungi incertae sedis</taxon>
        <taxon>Mucoromycota</taxon>
        <taxon>Mucoromycotina</taxon>
        <taxon>Mucoromycetes</taxon>
        <taxon>Mucorales</taxon>
        <taxon>Mucorineae</taxon>
        <taxon>Choanephoraceae</taxon>
        <taxon>Choanephoroideae</taxon>
        <taxon>Choanephora</taxon>
    </lineage>
</organism>
<protein>
    <submittedName>
        <fullName evidence="1">Uncharacterized protein</fullName>
    </submittedName>
</protein>